<dbReference type="AlphaFoldDB" id="A0A7V8NRK2"/>
<organism evidence="1 2">
    <name type="scientific">Candidatus Acidiferrum panamense</name>
    <dbReference type="NCBI Taxonomy" id="2741543"/>
    <lineage>
        <taxon>Bacteria</taxon>
        <taxon>Pseudomonadati</taxon>
        <taxon>Acidobacteriota</taxon>
        <taxon>Terriglobia</taxon>
        <taxon>Candidatus Acidiferrales</taxon>
        <taxon>Candidatus Acidiferrum</taxon>
    </lineage>
</organism>
<proteinExistence type="predicted"/>
<name>A0A7V8NRK2_9BACT</name>
<protein>
    <recommendedName>
        <fullName evidence="3">UDP-N-acetylmuramoyl-tripeptide--D-alanyl-D-alanine ligase</fullName>
    </recommendedName>
</protein>
<evidence type="ECO:0000313" key="2">
    <source>
        <dbReference type="Proteomes" id="UP000567293"/>
    </source>
</evidence>
<comment type="caution">
    <text evidence="1">The sequence shown here is derived from an EMBL/GenBank/DDBJ whole genome shotgun (WGS) entry which is preliminary data.</text>
</comment>
<keyword evidence="2" id="KW-1185">Reference proteome</keyword>
<dbReference type="Gene3D" id="3.90.190.20">
    <property type="entry name" value="Mur ligase, C-terminal domain"/>
    <property type="match status" value="1"/>
</dbReference>
<evidence type="ECO:0008006" key="3">
    <source>
        <dbReference type="Google" id="ProtNLM"/>
    </source>
</evidence>
<dbReference type="EMBL" id="JACDQQ010001379">
    <property type="protein sequence ID" value="MBA0086165.1"/>
    <property type="molecule type" value="Genomic_DNA"/>
</dbReference>
<reference evidence="1" key="1">
    <citation type="submission" date="2020-06" db="EMBL/GenBank/DDBJ databases">
        <title>Legume-microbial interactions unlock mineral nutrients during tropical forest succession.</title>
        <authorList>
            <person name="Epihov D.Z."/>
        </authorList>
    </citation>
    <scope>NUCLEOTIDE SEQUENCE [LARGE SCALE GENOMIC DNA]</scope>
    <source>
        <strain evidence="1">Pan2503</strain>
    </source>
</reference>
<dbReference type="Proteomes" id="UP000567293">
    <property type="component" value="Unassembled WGS sequence"/>
</dbReference>
<accession>A0A7V8NRK2</accession>
<evidence type="ECO:0000313" key="1">
    <source>
        <dbReference type="EMBL" id="MBA0086165.1"/>
    </source>
</evidence>
<dbReference type="GO" id="GO:0016881">
    <property type="term" value="F:acid-amino acid ligase activity"/>
    <property type="evidence" value="ECO:0007669"/>
    <property type="project" value="InterPro"/>
</dbReference>
<gene>
    <name evidence="1" type="ORF">HRJ53_14350</name>
</gene>
<sequence>GAVWAGLPRAHTKFFATPPEAAQFLETLVSPGDLLLVKGSRGVKMEQIVDRLIARHAAPGEFLRQEVRH</sequence>
<dbReference type="SUPFAM" id="SSF53244">
    <property type="entry name" value="MurD-like peptide ligases, peptide-binding domain"/>
    <property type="match status" value="1"/>
</dbReference>
<dbReference type="InterPro" id="IPR036615">
    <property type="entry name" value="Mur_ligase_C_dom_sf"/>
</dbReference>
<feature type="non-terminal residue" evidence="1">
    <location>
        <position position="1"/>
    </location>
</feature>